<gene>
    <name evidence="4" type="ORF">DBRI1063_LOCUS15918</name>
</gene>
<reference evidence="4" key="1">
    <citation type="submission" date="2021-01" db="EMBL/GenBank/DDBJ databases">
        <authorList>
            <person name="Corre E."/>
            <person name="Pelletier E."/>
            <person name="Niang G."/>
            <person name="Scheremetjew M."/>
            <person name="Finn R."/>
            <person name="Kale V."/>
            <person name="Holt S."/>
            <person name="Cochrane G."/>
            <person name="Meng A."/>
            <person name="Brown T."/>
            <person name="Cohen L."/>
        </authorList>
    </citation>
    <scope>NUCLEOTIDE SEQUENCE</scope>
    <source>
        <strain evidence="4">Pop2</strain>
    </source>
</reference>
<feature type="compositionally biased region" description="Basic residues" evidence="3">
    <location>
        <begin position="491"/>
        <end position="501"/>
    </location>
</feature>
<proteinExistence type="predicted"/>
<sequence length="650" mass="73178">MYQKRNVHYWVRRQAKSIDDDDEDYDDDDVEWGDADVSAPSYEDMVDQMEAMLYLCENTSSAKEKKEYCQKCQEVFDEMVDWYYGEDVEELEPTTHVYNLLIQTYCAANDVKMAKSILQKMEESSSTETDEEDEDAIMLPKPNLESYLPFLAYSPKVTPQSILSQITSMYNQNKQSLSHLEPTITLCNALLKTYTKRSIPADIDTALQFLQVIQDDDDGGGEMLLQTNRNTYNLIMSFIARSATSSNKKSTIQPQEALVHVKKLFTELQSSSSSDASNMKPNSKSYNALIKAYANTHSLQGAKAATDILVKLVGNYKKQLVLLQDDTDTATTTGESLLRPNPASFVNAIYGWRYTGMSDALCAEQAQDILELMEELANYEDTHKPDDVVKGEGDKSNNDDDEEEEEEESLWPDVRVYNAVLHVISRSSHPQKVQRSHALLAKMRNACFVVATTSDETIGEKPQTNNNVVCPNTRSYNNVLSACAFLSSGRTKRRRKGKRGSNKFDDTNDDDIIEVTPNEKMEAFKIAVETLNHIRRDGQGDNDNSSNDDDNAAADDDDDDSTKQDKIQPNHVTYGLFLKCCGTLLPQGNAKRDAVIENVFRKCCREGLMSDFVLESFRRAASDDLCIKILGGDVEDMDVLRLPVEWGANV</sequence>
<name>A0A7S2EJ08_9STRA</name>
<feature type="compositionally biased region" description="Basic and acidic residues" evidence="3">
    <location>
        <begin position="382"/>
        <end position="398"/>
    </location>
</feature>
<dbReference type="InterPro" id="IPR002885">
    <property type="entry name" value="PPR_rpt"/>
</dbReference>
<dbReference type="EMBL" id="HBGN01024870">
    <property type="protein sequence ID" value="CAD9339711.1"/>
    <property type="molecule type" value="Transcribed_RNA"/>
</dbReference>
<feature type="region of interest" description="Disordered" evidence="3">
    <location>
        <begin position="382"/>
        <end position="411"/>
    </location>
</feature>
<feature type="compositionally biased region" description="Acidic residues" evidence="3">
    <location>
        <begin position="399"/>
        <end position="410"/>
    </location>
</feature>
<dbReference type="InterPro" id="IPR011990">
    <property type="entry name" value="TPR-like_helical_dom_sf"/>
</dbReference>
<evidence type="ECO:0000256" key="1">
    <source>
        <dbReference type="ARBA" id="ARBA00022737"/>
    </source>
</evidence>
<keyword evidence="1" id="KW-0677">Repeat</keyword>
<dbReference type="PROSITE" id="PS51375">
    <property type="entry name" value="PPR"/>
    <property type="match status" value="1"/>
</dbReference>
<dbReference type="InterPro" id="IPR051222">
    <property type="entry name" value="PPR/CCM1_RNA-binding"/>
</dbReference>
<feature type="region of interest" description="Disordered" evidence="3">
    <location>
        <begin position="535"/>
        <end position="566"/>
    </location>
</feature>
<feature type="region of interest" description="Disordered" evidence="3">
    <location>
        <begin position="491"/>
        <end position="511"/>
    </location>
</feature>
<dbReference type="Gene3D" id="1.25.40.10">
    <property type="entry name" value="Tetratricopeptide repeat domain"/>
    <property type="match status" value="2"/>
</dbReference>
<evidence type="ECO:0008006" key="5">
    <source>
        <dbReference type="Google" id="ProtNLM"/>
    </source>
</evidence>
<protein>
    <recommendedName>
        <fullName evidence="5">Pentacotripeptide-repeat region of PRORP domain-containing protein</fullName>
    </recommendedName>
</protein>
<feature type="compositionally biased region" description="Acidic residues" evidence="3">
    <location>
        <begin position="546"/>
        <end position="560"/>
    </location>
</feature>
<accession>A0A7S2EJ08</accession>
<organism evidence="4">
    <name type="scientific">Ditylum brightwellii</name>
    <dbReference type="NCBI Taxonomy" id="49249"/>
    <lineage>
        <taxon>Eukaryota</taxon>
        <taxon>Sar</taxon>
        <taxon>Stramenopiles</taxon>
        <taxon>Ochrophyta</taxon>
        <taxon>Bacillariophyta</taxon>
        <taxon>Mediophyceae</taxon>
        <taxon>Lithodesmiophycidae</taxon>
        <taxon>Lithodesmiales</taxon>
        <taxon>Lithodesmiaceae</taxon>
        <taxon>Ditylum</taxon>
    </lineage>
</organism>
<dbReference type="Pfam" id="PF01535">
    <property type="entry name" value="PPR"/>
    <property type="match status" value="1"/>
</dbReference>
<dbReference type="PANTHER" id="PTHR47942">
    <property type="entry name" value="TETRATRICOPEPTIDE REPEAT (TPR)-LIKE SUPERFAMILY PROTEIN-RELATED"/>
    <property type="match status" value="1"/>
</dbReference>
<evidence type="ECO:0000256" key="3">
    <source>
        <dbReference type="SAM" id="MobiDB-lite"/>
    </source>
</evidence>
<dbReference type="PANTHER" id="PTHR47942:SF63">
    <property type="entry name" value="PENTATRICOPEPTIDE REPEAT-CONTAINING PROTEIN"/>
    <property type="match status" value="1"/>
</dbReference>
<feature type="repeat" description="PPR" evidence="2">
    <location>
        <begin position="94"/>
        <end position="128"/>
    </location>
</feature>
<evidence type="ECO:0000313" key="4">
    <source>
        <dbReference type="EMBL" id="CAD9339711.1"/>
    </source>
</evidence>
<evidence type="ECO:0000256" key="2">
    <source>
        <dbReference type="PROSITE-ProRule" id="PRU00708"/>
    </source>
</evidence>
<dbReference type="AlphaFoldDB" id="A0A7S2EJ08"/>